<keyword evidence="1" id="KW-0732">Signal</keyword>
<protein>
    <recommendedName>
        <fullName evidence="4">Lipoprotein</fullName>
    </recommendedName>
</protein>
<dbReference type="AlphaFoldDB" id="A0A4P6YBA6"/>
<proteinExistence type="predicted"/>
<dbReference type="RefSeq" id="WP_133275458.1">
    <property type="nucleotide sequence ID" value="NZ_CP037933.1"/>
</dbReference>
<evidence type="ECO:0000256" key="1">
    <source>
        <dbReference type="SAM" id="SignalP"/>
    </source>
</evidence>
<accession>A0A4P6YBA6</accession>
<evidence type="ECO:0008006" key="4">
    <source>
        <dbReference type="Google" id="ProtNLM"/>
    </source>
</evidence>
<evidence type="ECO:0000313" key="2">
    <source>
        <dbReference type="EMBL" id="QBN17927.1"/>
    </source>
</evidence>
<organism evidence="2 3">
    <name type="scientific">Flavobacterium nackdongense</name>
    <dbReference type="NCBI Taxonomy" id="2547394"/>
    <lineage>
        <taxon>Bacteria</taxon>
        <taxon>Pseudomonadati</taxon>
        <taxon>Bacteroidota</taxon>
        <taxon>Flavobacteriia</taxon>
        <taxon>Flavobacteriales</taxon>
        <taxon>Flavobacteriaceae</taxon>
        <taxon>Flavobacterium</taxon>
    </lineage>
</organism>
<evidence type="ECO:0000313" key="3">
    <source>
        <dbReference type="Proteomes" id="UP000291124"/>
    </source>
</evidence>
<feature type="signal peptide" evidence="1">
    <location>
        <begin position="1"/>
        <end position="18"/>
    </location>
</feature>
<reference evidence="3" key="1">
    <citation type="submission" date="2019-03" db="EMBL/GenBank/DDBJ databases">
        <title>Flavobacterium sp.</title>
        <authorList>
            <person name="Kim H."/>
        </authorList>
    </citation>
    <scope>NUCLEOTIDE SEQUENCE [LARGE SCALE GENOMIC DNA]</scope>
    <source>
        <strain evidence="3">GS13</strain>
    </source>
</reference>
<keyword evidence="3" id="KW-1185">Reference proteome</keyword>
<feature type="chain" id="PRO_5020955442" description="Lipoprotein" evidence="1">
    <location>
        <begin position="19"/>
        <end position="127"/>
    </location>
</feature>
<gene>
    <name evidence="2" type="ORF">E1750_03620</name>
</gene>
<dbReference type="Proteomes" id="UP000291124">
    <property type="component" value="Chromosome"/>
</dbReference>
<dbReference type="PROSITE" id="PS51257">
    <property type="entry name" value="PROKAR_LIPOPROTEIN"/>
    <property type="match status" value="1"/>
</dbReference>
<dbReference type="KEGG" id="fnk:E1750_03620"/>
<name>A0A4P6YBA6_9FLAO</name>
<sequence>MKRLFISMLPFLLLSCSASITSSFTTQNKPLTMEDKVAFLDLLHQVPEGAIKLGEAKYGDSGFSTSCDFNSNLISARKLARTNGANIVKVVQKSTPDLWSSCYRMTVEFYFYQGNVSKLPQYQLQIN</sequence>
<dbReference type="OrthoDB" id="1319634at2"/>
<dbReference type="EMBL" id="CP037933">
    <property type="protein sequence ID" value="QBN17927.1"/>
    <property type="molecule type" value="Genomic_DNA"/>
</dbReference>